<protein>
    <submittedName>
        <fullName evidence="1">11175_t:CDS:1</fullName>
    </submittedName>
</protein>
<organism evidence="1 2">
    <name type="scientific">Acaulospora morrowiae</name>
    <dbReference type="NCBI Taxonomy" id="94023"/>
    <lineage>
        <taxon>Eukaryota</taxon>
        <taxon>Fungi</taxon>
        <taxon>Fungi incertae sedis</taxon>
        <taxon>Mucoromycota</taxon>
        <taxon>Glomeromycotina</taxon>
        <taxon>Glomeromycetes</taxon>
        <taxon>Diversisporales</taxon>
        <taxon>Acaulosporaceae</taxon>
        <taxon>Acaulospora</taxon>
    </lineage>
</organism>
<evidence type="ECO:0000313" key="1">
    <source>
        <dbReference type="EMBL" id="CAG8747625.1"/>
    </source>
</evidence>
<keyword evidence="2" id="KW-1185">Reference proteome</keyword>
<evidence type="ECO:0000313" key="2">
    <source>
        <dbReference type="Proteomes" id="UP000789342"/>
    </source>
</evidence>
<reference evidence="1" key="1">
    <citation type="submission" date="2021-06" db="EMBL/GenBank/DDBJ databases">
        <authorList>
            <person name="Kallberg Y."/>
            <person name="Tangrot J."/>
            <person name="Rosling A."/>
        </authorList>
    </citation>
    <scope>NUCLEOTIDE SEQUENCE</scope>
    <source>
        <strain evidence="1">CL551</strain>
    </source>
</reference>
<feature type="non-terminal residue" evidence="1">
    <location>
        <position position="65"/>
    </location>
</feature>
<comment type="caution">
    <text evidence="1">The sequence shown here is derived from an EMBL/GenBank/DDBJ whole genome shotgun (WGS) entry which is preliminary data.</text>
</comment>
<proteinExistence type="predicted"/>
<dbReference type="Proteomes" id="UP000789342">
    <property type="component" value="Unassembled WGS sequence"/>
</dbReference>
<dbReference type="AlphaFoldDB" id="A0A9N9NNX6"/>
<name>A0A9N9NNX6_9GLOM</name>
<gene>
    <name evidence="1" type="ORF">AMORRO_LOCUS15139</name>
</gene>
<sequence length="65" mass="7384">RHPGDVASTLCYVDIDQYPEHMVTLWQPNDNLVLLCRPELHTTFLGVYVIHPSMAYGTVVSHSMD</sequence>
<dbReference type="EMBL" id="CAJVPV010033749">
    <property type="protein sequence ID" value="CAG8747625.1"/>
    <property type="molecule type" value="Genomic_DNA"/>
</dbReference>
<accession>A0A9N9NNX6</accession>